<dbReference type="OrthoDB" id="433309at2759"/>
<proteinExistence type="predicted"/>
<feature type="region of interest" description="Disordered" evidence="1">
    <location>
        <begin position="484"/>
        <end position="503"/>
    </location>
</feature>
<feature type="compositionally biased region" description="Basic residues" evidence="1">
    <location>
        <begin position="1"/>
        <end position="11"/>
    </location>
</feature>
<dbReference type="Pfam" id="PF07885">
    <property type="entry name" value="Ion_trans_2"/>
    <property type="match status" value="1"/>
</dbReference>
<feature type="domain" description="Potassium channel" evidence="3">
    <location>
        <begin position="263"/>
        <end position="318"/>
    </location>
</feature>
<dbReference type="GO" id="GO:0016020">
    <property type="term" value="C:membrane"/>
    <property type="evidence" value="ECO:0007669"/>
    <property type="project" value="InterPro"/>
</dbReference>
<feature type="region of interest" description="Disordered" evidence="1">
    <location>
        <begin position="382"/>
        <end position="408"/>
    </location>
</feature>
<evidence type="ECO:0000313" key="4">
    <source>
        <dbReference type="EMBL" id="CAH0368285.1"/>
    </source>
</evidence>
<dbReference type="InterPro" id="IPR015449">
    <property type="entry name" value="K_chnl_Ca-activ_SK"/>
</dbReference>
<dbReference type="EMBL" id="CAKKNE010000002">
    <property type="protein sequence ID" value="CAH0368285.1"/>
    <property type="molecule type" value="Genomic_DNA"/>
</dbReference>
<reference evidence="4" key="1">
    <citation type="submission" date="2021-11" db="EMBL/GenBank/DDBJ databases">
        <authorList>
            <consortium name="Genoscope - CEA"/>
            <person name="William W."/>
        </authorList>
    </citation>
    <scope>NUCLEOTIDE SEQUENCE</scope>
</reference>
<dbReference type="GO" id="GO:0016286">
    <property type="term" value="F:small conductance calcium-activated potassium channel activity"/>
    <property type="evidence" value="ECO:0007669"/>
    <property type="project" value="InterPro"/>
</dbReference>
<dbReference type="SUPFAM" id="SSF81324">
    <property type="entry name" value="Voltage-gated potassium channels"/>
    <property type="match status" value="1"/>
</dbReference>
<feature type="transmembrane region" description="Helical" evidence="2">
    <location>
        <begin position="54"/>
        <end position="73"/>
    </location>
</feature>
<comment type="caution">
    <text evidence="4">The sequence shown here is derived from an EMBL/GenBank/DDBJ whole genome shotgun (WGS) entry which is preliminary data.</text>
</comment>
<feature type="compositionally biased region" description="Basic and acidic residues" evidence="1">
    <location>
        <begin position="31"/>
        <end position="44"/>
    </location>
</feature>
<keyword evidence="2" id="KW-0472">Membrane</keyword>
<sequence length="503" mass="56901">MPSRRGGRRRGIGGGDKSGDMNMTDVAIGARKVERADAQRGSKEKEPRDYVQDLNLILLALDCIALVLCVLSIENGWTGNSWDPNVLTELSKWGITIVSIASAVLILIRYTYQLECMIEEPPSLPQLILEALVHFLHVPPRSLFGNPAPNDWMFRVGYQYDPRHGRYPLDNLNALLVIRMYIMLRVICEQSYYDDENVMAVGALNHVRIDLPFVIKCIIRRSPVRSLGISLLCTQIWGSYNMRLWERRYSHHLDDDFTIAGSEADWSNAFWLVFVTMTSVGYGDYYPNTHLGRVTAAVCVLLFTLFISLFIGVVADEMQLGSAQEKVYEYADAHANHQRVRQIAAEVLTQFLRAKATPDLKKKPWLKPQWVHDMYVKHRLAHRRKVAPSHGSPTTGGRPRKQMQEKSMSTMRIGGDAKIDRDELSGVSDYLLDTFKVKLDLHKRAVARGLPTQYETQNNAMYDWMKKSQEREAALVQMVEGICDKLGTPKPAPSPSKKPPGGG</sequence>
<feature type="transmembrane region" description="Helical" evidence="2">
    <location>
        <begin position="93"/>
        <end position="112"/>
    </location>
</feature>
<evidence type="ECO:0000256" key="2">
    <source>
        <dbReference type="SAM" id="Phobius"/>
    </source>
</evidence>
<name>A0A8J2SB80_9STRA</name>
<accession>A0A8J2SB80</accession>
<keyword evidence="2" id="KW-0812">Transmembrane</keyword>
<dbReference type="Gene3D" id="1.10.287.70">
    <property type="match status" value="1"/>
</dbReference>
<protein>
    <recommendedName>
        <fullName evidence="3">Potassium channel domain-containing protein</fullName>
    </recommendedName>
</protein>
<dbReference type="Proteomes" id="UP000789595">
    <property type="component" value="Unassembled WGS sequence"/>
</dbReference>
<gene>
    <name evidence="4" type="ORF">PECAL_2P13450</name>
</gene>
<evidence type="ECO:0000313" key="5">
    <source>
        <dbReference type="Proteomes" id="UP000789595"/>
    </source>
</evidence>
<evidence type="ECO:0000256" key="1">
    <source>
        <dbReference type="SAM" id="MobiDB-lite"/>
    </source>
</evidence>
<dbReference type="PANTHER" id="PTHR10153">
    <property type="entry name" value="SMALL CONDUCTANCE CALCIUM-ACTIVATED POTASSIUM CHANNEL"/>
    <property type="match status" value="1"/>
</dbReference>
<keyword evidence="2" id="KW-1133">Transmembrane helix</keyword>
<feature type="transmembrane region" description="Helical" evidence="2">
    <location>
        <begin position="294"/>
        <end position="315"/>
    </location>
</feature>
<evidence type="ECO:0000259" key="3">
    <source>
        <dbReference type="Pfam" id="PF07885"/>
    </source>
</evidence>
<feature type="compositionally biased region" description="Pro residues" evidence="1">
    <location>
        <begin position="490"/>
        <end position="503"/>
    </location>
</feature>
<organism evidence="4 5">
    <name type="scientific">Pelagomonas calceolata</name>
    <dbReference type="NCBI Taxonomy" id="35677"/>
    <lineage>
        <taxon>Eukaryota</taxon>
        <taxon>Sar</taxon>
        <taxon>Stramenopiles</taxon>
        <taxon>Ochrophyta</taxon>
        <taxon>Pelagophyceae</taxon>
        <taxon>Pelagomonadales</taxon>
        <taxon>Pelagomonadaceae</taxon>
        <taxon>Pelagomonas</taxon>
    </lineage>
</organism>
<dbReference type="InterPro" id="IPR013099">
    <property type="entry name" value="K_chnl_dom"/>
</dbReference>
<feature type="region of interest" description="Disordered" evidence="1">
    <location>
        <begin position="1"/>
        <end position="44"/>
    </location>
</feature>
<keyword evidence="5" id="KW-1185">Reference proteome</keyword>
<dbReference type="AlphaFoldDB" id="A0A8J2SB80"/>